<feature type="chain" id="PRO_5035781320" evidence="1">
    <location>
        <begin position="31"/>
        <end position="91"/>
    </location>
</feature>
<dbReference type="Proteomes" id="UP000823388">
    <property type="component" value="Chromosome 2K"/>
</dbReference>
<keyword evidence="3" id="KW-1185">Reference proteome</keyword>
<comment type="caution">
    <text evidence="2">The sequence shown here is derived from an EMBL/GenBank/DDBJ whole genome shotgun (WGS) entry which is preliminary data.</text>
</comment>
<evidence type="ECO:0000313" key="3">
    <source>
        <dbReference type="Proteomes" id="UP000823388"/>
    </source>
</evidence>
<reference evidence="2" key="1">
    <citation type="submission" date="2020-05" db="EMBL/GenBank/DDBJ databases">
        <title>WGS assembly of Panicum virgatum.</title>
        <authorList>
            <person name="Lovell J.T."/>
            <person name="Jenkins J."/>
            <person name="Shu S."/>
            <person name="Juenger T.E."/>
            <person name="Schmutz J."/>
        </authorList>
    </citation>
    <scope>NUCLEOTIDE SEQUENCE</scope>
    <source>
        <strain evidence="2">AP13</strain>
    </source>
</reference>
<evidence type="ECO:0000256" key="1">
    <source>
        <dbReference type="SAM" id="SignalP"/>
    </source>
</evidence>
<evidence type="ECO:0000313" key="2">
    <source>
        <dbReference type="EMBL" id="KAG2644114.1"/>
    </source>
</evidence>
<organism evidence="2 3">
    <name type="scientific">Panicum virgatum</name>
    <name type="common">Blackwell switchgrass</name>
    <dbReference type="NCBI Taxonomy" id="38727"/>
    <lineage>
        <taxon>Eukaryota</taxon>
        <taxon>Viridiplantae</taxon>
        <taxon>Streptophyta</taxon>
        <taxon>Embryophyta</taxon>
        <taxon>Tracheophyta</taxon>
        <taxon>Spermatophyta</taxon>
        <taxon>Magnoliopsida</taxon>
        <taxon>Liliopsida</taxon>
        <taxon>Poales</taxon>
        <taxon>Poaceae</taxon>
        <taxon>PACMAD clade</taxon>
        <taxon>Panicoideae</taxon>
        <taxon>Panicodae</taxon>
        <taxon>Paniceae</taxon>
        <taxon>Panicinae</taxon>
        <taxon>Panicum</taxon>
        <taxon>Panicum sect. Hiantes</taxon>
    </lineage>
</organism>
<dbReference type="AlphaFoldDB" id="A0A8T0WFR6"/>
<dbReference type="PROSITE" id="PS51257">
    <property type="entry name" value="PROKAR_LIPOPROTEIN"/>
    <property type="match status" value="1"/>
</dbReference>
<gene>
    <name evidence="2" type="ORF">PVAP13_2KG406405</name>
</gene>
<sequence>MARTVHLGHLGACPLWLLALACVIAALALAASLMACCLCLCRYRGACLPPAHGHAAGQSGGPGDDCCNGGAGDDCCGECLAAACLGALVDY</sequence>
<keyword evidence="1" id="KW-0732">Signal</keyword>
<dbReference type="EMBL" id="CM029039">
    <property type="protein sequence ID" value="KAG2644114.1"/>
    <property type="molecule type" value="Genomic_DNA"/>
</dbReference>
<protein>
    <submittedName>
        <fullName evidence="2">Uncharacterized protein</fullName>
    </submittedName>
</protein>
<name>A0A8T0WFR6_PANVG</name>
<accession>A0A8T0WFR6</accession>
<feature type="signal peptide" evidence="1">
    <location>
        <begin position="1"/>
        <end position="30"/>
    </location>
</feature>
<proteinExistence type="predicted"/>